<gene>
    <name evidence="2" type="ORF">NCTC10293_02130</name>
</gene>
<keyword evidence="1" id="KW-0472">Membrane</keyword>
<proteinExistence type="predicted"/>
<evidence type="ECO:0000313" key="3">
    <source>
        <dbReference type="Proteomes" id="UP000255279"/>
    </source>
</evidence>
<reference evidence="2 3" key="1">
    <citation type="submission" date="2018-06" db="EMBL/GenBank/DDBJ databases">
        <authorList>
            <consortium name="Pathogen Informatics"/>
            <person name="Doyle S."/>
        </authorList>
    </citation>
    <scope>NUCLEOTIDE SEQUENCE [LARGE SCALE GENOMIC DNA]</scope>
    <source>
        <strain evidence="2 3">NCTC10293</strain>
    </source>
</reference>
<protein>
    <submittedName>
        <fullName evidence="2">Uncharacterized protein</fullName>
    </submittedName>
</protein>
<sequence length="46" mass="5417">MNFTIDLAKLGEMSVLKILIIGTFFLLGLIIWRLPQILEQWHKFKS</sequence>
<feature type="transmembrane region" description="Helical" evidence="1">
    <location>
        <begin position="15"/>
        <end position="35"/>
    </location>
</feature>
<keyword evidence="1" id="KW-1133">Transmembrane helix</keyword>
<name>A0A378R957_9GAMM</name>
<evidence type="ECO:0000313" key="2">
    <source>
        <dbReference type="EMBL" id="STZ14535.1"/>
    </source>
</evidence>
<dbReference type="AlphaFoldDB" id="A0A378R957"/>
<organism evidence="2 3">
    <name type="scientific">Moraxella caviae</name>
    <dbReference type="NCBI Taxonomy" id="34060"/>
    <lineage>
        <taxon>Bacteria</taxon>
        <taxon>Pseudomonadati</taxon>
        <taxon>Pseudomonadota</taxon>
        <taxon>Gammaproteobacteria</taxon>
        <taxon>Moraxellales</taxon>
        <taxon>Moraxellaceae</taxon>
        <taxon>Moraxella</taxon>
    </lineage>
</organism>
<accession>A0A378R957</accession>
<keyword evidence="1" id="KW-0812">Transmembrane</keyword>
<dbReference type="EMBL" id="UGQE01000004">
    <property type="protein sequence ID" value="STZ14535.1"/>
    <property type="molecule type" value="Genomic_DNA"/>
</dbReference>
<dbReference type="Proteomes" id="UP000255279">
    <property type="component" value="Unassembled WGS sequence"/>
</dbReference>
<evidence type="ECO:0000256" key="1">
    <source>
        <dbReference type="SAM" id="Phobius"/>
    </source>
</evidence>